<gene>
    <name evidence="3" type="ordered locus">DGo_PA0125</name>
</gene>
<feature type="region of interest" description="Disordered" evidence="1">
    <location>
        <begin position="271"/>
        <end position="294"/>
    </location>
</feature>
<protein>
    <submittedName>
        <fullName evidence="3">FRG domain protein</fullName>
    </submittedName>
</protein>
<dbReference type="Pfam" id="PF08867">
    <property type="entry name" value="FRG"/>
    <property type="match status" value="1"/>
</dbReference>
<proteinExistence type="predicted"/>
<geneLocation type="plasmid" evidence="3 4">
    <name>P1</name>
</geneLocation>
<evidence type="ECO:0000256" key="1">
    <source>
        <dbReference type="SAM" id="MobiDB-lite"/>
    </source>
</evidence>
<dbReference type="OrthoDB" id="9816036at2"/>
<feature type="compositionally biased region" description="Pro residues" evidence="1">
    <location>
        <begin position="275"/>
        <end position="285"/>
    </location>
</feature>
<organism evidence="3 4">
    <name type="scientific">Deinococcus gobiensis (strain DSM 21396 / JCM 16679 / CGMCC 1.7299 / I-0)</name>
    <dbReference type="NCBI Taxonomy" id="745776"/>
    <lineage>
        <taxon>Bacteria</taxon>
        <taxon>Thermotogati</taxon>
        <taxon>Deinococcota</taxon>
        <taxon>Deinococci</taxon>
        <taxon>Deinococcales</taxon>
        <taxon>Deinococcaceae</taxon>
        <taxon>Deinococcus</taxon>
    </lineage>
</organism>
<feature type="domain" description="FRG" evidence="2">
    <location>
        <begin position="28"/>
        <end position="123"/>
    </location>
</feature>
<dbReference type="EMBL" id="CP002192">
    <property type="protein sequence ID" value="AFD27011.1"/>
    <property type="molecule type" value="Genomic_DNA"/>
</dbReference>
<dbReference type="KEGG" id="dgo:DGo_PA0125"/>
<evidence type="ECO:0000259" key="2">
    <source>
        <dbReference type="SMART" id="SM00901"/>
    </source>
</evidence>
<keyword evidence="4" id="KW-1185">Reference proteome</keyword>
<dbReference type="PATRIC" id="fig|745776.4.peg.3162"/>
<dbReference type="Proteomes" id="UP000007575">
    <property type="component" value="Plasmid P1"/>
</dbReference>
<dbReference type="HOGENOM" id="CLU_050026_1_0_0"/>
<dbReference type="InterPro" id="IPR014966">
    <property type="entry name" value="FRG-dom"/>
</dbReference>
<name>H8H0Z2_DEIGI</name>
<evidence type="ECO:0000313" key="3">
    <source>
        <dbReference type="EMBL" id="AFD27011.1"/>
    </source>
</evidence>
<accession>H8H0Z2</accession>
<keyword evidence="3" id="KW-0614">Plasmid</keyword>
<dbReference type="RefSeq" id="WP_014695529.1">
    <property type="nucleotide sequence ID" value="NC_017805.1"/>
</dbReference>
<dbReference type="SMART" id="SM00901">
    <property type="entry name" value="FRG"/>
    <property type="match status" value="1"/>
</dbReference>
<evidence type="ECO:0000313" key="4">
    <source>
        <dbReference type="Proteomes" id="UP000007575"/>
    </source>
</evidence>
<reference evidence="3 4" key="1">
    <citation type="journal article" date="2012" name="PLoS ONE">
        <title>Genome sequence and transcriptome analysis of the radioresistant bacterium Deinococcus gobiensis: insights into the extreme environmental adaptations.</title>
        <authorList>
            <person name="Yuan M."/>
            <person name="Chen M."/>
            <person name="Zhang W."/>
            <person name="Lu W."/>
            <person name="Wang J."/>
            <person name="Yang M."/>
            <person name="Zhao P."/>
            <person name="Tang R."/>
            <person name="Li X."/>
            <person name="Hao Y."/>
            <person name="Zhou Z."/>
            <person name="Zhan Y."/>
            <person name="Yu H."/>
            <person name="Teng C."/>
            <person name="Yan Y."/>
            <person name="Ping S."/>
            <person name="Wang Y."/>
            <person name="Lin M."/>
        </authorList>
    </citation>
    <scope>NUCLEOTIDE SEQUENCE [LARGE SCALE GENOMIC DNA]</scope>
    <source>
        <strain evidence="4">DSM 21396 / JCM 16679 / CGMCC 1.7299 / I-0</strain>
        <plasmid evidence="3">P1</plasmid>
    </source>
</reference>
<sequence>MRDLRPASWAELIDTLQQDSWNPELRRFRSPYIFRGQGTPAPLTTSLQRLSAHPRDIERHLVRAFRKYATGPLCAQDQHWSWLTLGQHHGLPMRLLDWSYSPLVALHFATSNERQYGEDGVVWMLNTARTNARLPPALQALLRREGSNVFTADMLAALGHAGDPDGLPFDAETGWLDDYEREKGEPFLLLLEPPSIDQRIVQQSALFALLSNPETAFGEWLSRPPEAARRVVVARELKWEIRDRLDQVGVNERTLFPDLGGLSLWLRRYYQQRPGPGPDPAPPPTPEEERNQQR</sequence>
<dbReference type="AlphaFoldDB" id="H8H0Z2"/>